<dbReference type="PRINTS" id="PR00080">
    <property type="entry name" value="SDRFAMILY"/>
</dbReference>
<dbReference type="OMA" id="VDGGWVC"/>
<dbReference type="InterPro" id="IPR002347">
    <property type="entry name" value="SDR_fam"/>
</dbReference>
<organism evidence="2">
    <name type="scientific">Capitella teleta</name>
    <name type="common">Polychaete worm</name>
    <dbReference type="NCBI Taxonomy" id="283909"/>
    <lineage>
        <taxon>Eukaryota</taxon>
        <taxon>Metazoa</taxon>
        <taxon>Spiralia</taxon>
        <taxon>Lophotrochozoa</taxon>
        <taxon>Annelida</taxon>
        <taxon>Polychaeta</taxon>
        <taxon>Sedentaria</taxon>
        <taxon>Scolecida</taxon>
        <taxon>Capitellidae</taxon>
        <taxon>Capitella</taxon>
    </lineage>
</organism>
<evidence type="ECO:0000313" key="4">
    <source>
        <dbReference type="Proteomes" id="UP000014760"/>
    </source>
</evidence>
<evidence type="ECO:0000313" key="3">
    <source>
        <dbReference type="EnsemblMetazoa" id="CapteP148116"/>
    </source>
</evidence>
<dbReference type="FunFam" id="3.40.50.720:FF:000084">
    <property type="entry name" value="Short-chain dehydrogenase reductase"/>
    <property type="match status" value="1"/>
</dbReference>
<feature type="domain" description="Ketoreductase" evidence="1">
    <location>
        <begin position="9"/>
        <end position="195"/>
    </location>
</feature>
<dbReference type="SMART" id="SM00822">
    <property type="entry name" value="PKS_KR"/>
    <property type="match status" value="1"/>
</dbReference>
<dbReference type="AlphaFoldDB" id="R7TZC1"/>
<dbReference type="STRING" id="283909.R7TZC1"/>
<dbReference type="HOGENOM" id="CLU_010194_1_0_1"/>
<dbReference type="Gene3D" id="3.40.50.720">
    <property type="entry name" value="NAD(P)-binding Rossmann-like Domain"/>
    <property type="match status" value="1"/>
</dbReference>
<reference evidence="4" key="1">
    <citation type="submission" date="2012-12" db="EMBL/GenBank/DDBJ databases">
        <authorList>
            <person name="Hellsten U."/>
            <person name="Grimwood J."/>
            <person name="Chapman J.A."/>
            <person name="Shapiro H."/>
            <person name="Aerts A."/>
            <person name="Otillar R.P."/>
            <person name="Terry A.Y."/>
            <person name="Boore J.L."/>
            <person name="Simakov O."/>
            <person name="Marletaz F."/>
            <person name="Cho S.-J."/>
            <person name="Edsinger-Gonzales E."/>
            <person name="Havlak P."/>
            <person name="Kuo D.-H."/>
            <person name="Larsson T."/>
            <person name="Lv J."/>
            <person name="Arendt D."/>
            <person name="Savage R."/>
            <person name="Osoegawa K."/>
            <person name="de Jong P."/>
            <person name="Lindberg D.R."/>
            <person name="Seaver E.C."/>
            <person name="Weisblat D.A."/>
            <person name="Putnam N.H."/>
            <person name="Grigoriev I.V."/>
            <person name="Rokhsar D.S."/>
        </authorList>
    </citation>
    <scope>NUCLEOTIDE SEQUENCE</scope>
    <source>
        <strain evidence="4">I ESC-2004</strain>
    </source>
</reference>
<dbReference type="OrthoDB" id="6509454at2759"/>
<reference evidence="2 4" key="2">
    <citation type="journal article" date="2013" name="Nature">
        <title>Insights into bilaterian evolution from three spiralian genomes.</title>
        <authorList>
            <person name="Simakov O."/>
            <person name="Marletaz F."/>
            <person name="Cho S.J."/>
            <person name="Edsinger-Gonzales E."/>
            <person name="Havlak P."/>
            <person name="Hellsten U."/>
            <person name="Kuo D.H."/>
            <person name="Larsson T."/>
            <person name="Lv J."/>
            <person name="Arendt D."/>
            <person name="Savage R."/>
            <person name="Osoegawa K."/>
            <person name="de Jong P."/>
            <person name="Grimwood J."/>
            <person name="Chapman J.A."/>
            <person name="Shapiro H."/>
            <person name="Aerts A."/>
            <person name="Otillar R.P."/>
            <person name="Terry A.Y."/>
            <person name="Boore J.L."/>
            <person name="Grigoriev I.V."/>
            <person name="Lindberg D.R."/>
            <person name="Seaver E.C."/>
            <person name="Weisblat D.A."/>
            <person name="Putnam N.H."/>
            <person name="Rokhsar D.S."/>
        </authorList>
    </citation>
    <scope>NUCLEOTIDE SEQUENCE</scope>
    <source>
        <strain evidence="2 4">I ESC-2004</strain>
    </source>
</reference>
<dbReference type="InterPro" id="IPR036291">
    <property type="entry name" value="NAD(P)-bd_dom_sf"/>
</dbReference>
<dbReference type="EnsemblMetazoa" id="CapteT148116">
    <property type="protein sequence ID" value="CapteP148116"/>
    <property type="gene ID" value="CapteG148116"/>
</dbReference>
<evidence type="ECO:0000259" key="1">
    <source>
        <dbReference type="SMART" id="SM00822"/>
    </source>
</evidence>
<reference evidence="3" key="3">
    <citation type="submission" date="2015-06" db="UniProtKB">
        <authorList>
            <consortium name="EnsemblMetazoa"/>
        </authorList>
    </citation>
    <scope>IDENTIFICATION</scope>
</reference>
<dbReference type="SUPFAM" id="SSF51735">
    <property type="entry name" value="NAD(P)-binding Rossmann-fold domains"/>
    <property type="match status" value="1"/>
</dbReference>
<dbReference type="Proteomes" id="UP000014760">
    <property type="component" value="Unassembled WGS sequence"/>
</dbReference>
<evidence type="ECO:0000313" key="2">
    <source>
        <dbReference type="EMBL" id="ELT96275.1"/>
    </source>
</evidence>
<keyword evidence="4" id="KW-1185">Reference proteome</keyword>
<accession>R7TZC1</accession>
<dbReference type="EMBL" id="AMQN01011425">
    <property type="status" value="NOT_ANNOTATED_CDS"/>
    <property type="molecule type" value="Genomic_DNA"/>
</dbReference>
<protein>
    <recommendedName>
        <fullName evidence="1">Ketoreductase domain-containing protein</fullName>
    </recommendedName>
</protein>
<proteinExistence type="predicted"/>
<name>R7TZC1_CAPTE</name>
<dbReference type="EMBL" id="KB308879">
    <property type="protein sequence ID" value="ELT96275.1"/>
    <property type="molecule type" value="Genomic_DNA"/>
</dbReference>
<sequence>MAAAGIANKVVLITGASGNIGSSAAEAFARAGAKLALTGRNSDKLSNTSKRCQAAGASASDIFTVTGDITNSDDVTNIVNKTVDKFGGIDILVNSAGIVKPGVFLTAKMDDFDELFNTNLFGIYSVCKAASPHIIARKGCIINVSSYTGIRPVYAYFVYGMVEAALDQFTKALALEMGPKGVRVNSVNPGAVKGGDFWTRPGAPMEKSKDNLEQIQEGMKKMYPLRRLTEATDVADAILFLASDSASFIHGVILPVDGGKVLTSKACLDDKAQF</sequence>
<dbReference type="InterPro" id="IPR057326">
    <property type="entry name" value="KR_dom"/>
</dbReference>
<gene>
    <name evidence="2" type="ORF">CAPTEDRAFT_148116</name>
</gene>
<dbReference type="Pfam" id="PF13561">
    <property type="entry name" value="adh_short_C2"/>
    <property type="match status" value="1"/>
</dbReference>
<dbReference type="PANTHER" id="PTHR43975:SF2">
    <property type="entry name" value="EG:BACR7A4.14 PROTEIN-RELATED"/>
    <property type="match status" value="1"/>
</dbReference>
<dbReference type="PRINTS" id="PR00081">
    <property type="entry name" value="GDHRDH"/>
</dbReference>
<dbReference type="PANTHER" id="PTHR43975">
    <property type="entry name" value="ZGC:101858"/>
    <property type="match status" value="1"/>
</dbReference>